<dbReference type="SUPFAM" id="SSF111331">
    <property type="entry name" value="NAD kinase/diacylglycerol kinase-like"/>
    <property type="match status" value="1"/>
</dbReference>
<proteinExistence type="predicted"/>
<gene>
    <name evidence="6" type="ORF">GS398_09450</name>
</gene>
<reference evidence="6 7" key="1">
    <citation type="submission" date="2019-11" db="EMBL/GenBank/DDBJ databases">
        <title>Pedobacter sp. HMF7056 Genome sequencing and assembly.</title>
        <authorList>
            <person name="Kang H."/>
            <person name="Kim H."/>
            <person name="Joh K."/>
        </authorList>
    </citation>
    <scope>NUCLEOTIDE SEQUENCE [LARGE SCALE GENOMIC DNA]</scope>
    <source>
        <strain evidence="6 7">HMF7056</strain>
    </source>
</reference>
<evidence type="ECO:0000313" key="6">
    <source>
        <dbReference type="EMBL" id="MXV15528.1"/>
    </source>
</evidence>
<dbReference type="PANTHER" id="PTHR12358">
    <property type="entry name" value="SPHINGOSINE KINASE"/>
    <property type="match status" value="1"/>
</dbReference>
<dbReference type="InterPro" id="IPR050187">
    <property type="entry name" value="Lipid_Phosphate_FormReg"/>
</dbReference>
<dbReference type="EMBL" id="WVHS01000002">
    <property type="protein sequence ID" value="MXV15528.1"/>
    <property type="molecule type" value="Genomic_DNA"/>
</dbReference>
<dbReference type="Pfam" id="PF19279">
    <property type="entry name" value="YegS_C"/>
    <property type="match status" value="1"/>
</dbReference>
<keyword evidence="7" id="KW-1185">Reference proteome</keyword>
<comment type="caution">
    <text evidence="6">The sequence shown here is derived from an EMBL/GenBank/DDBJ whole genome shotgun (WGS) entry which is preliminary data.</text>
</comment>
<dbReference type="InterPro" id="IPR001206">
    <property type="entry name" value="Diacylglycerol_kinase_cat_dom"/>
</dbReference>
<dbReference type="AlphaFoldDB" id="A0A7K1XXH4"/>
<dbReference type="Pfam" id="PF00781">
    <property type="entry name" value="DAGK_cat"/>
    <property type="match status" value="1"/>
</dbReference>
<accession>A0A7K1XXH4</accession>
<dbReference type="InterPro" id="IPR016064">
    <property type="entry name" value="NAD/diacylglycerol_kinase_sf"/>
</dbReference>
<name>A0A7K1XXH4_9SPHI</name>
<dbReference type="RefSeq" id="WP_160906517.1">
    <property type="nucleotide sequence ID" value="NZ_WVHS01000002.1"/>
</dbReference>
<dbReference type="Gene3D" id="3.40.50.10330">
    <property type="entry name" value="Probable inorganic polyphosphate/atp-NAD kinase, domain 1"/>
    <property type="match status" value="1"/>
</dbReference>
<evidence type="ECO:0000313" key="7">
    <source>
        <dbReference type="Proteomes" id="UP000451233"/>
    </source>
</evidence>
<evidence type="ECO:0000256" key="3">
    <source>
        <dbReference type="ARBA" id="ARBA00022777"/>
    </source>
</evidence>
<dbReference type="Proteomes" id="UP000451233">
    <property type="component" value="Unassembled WGS sequence"/>
</dbReference>
<feature type="domain" description="DAGKc" evidence="5">
    <location>
        <begin position="1"/>
        <end position="127"/>
    </location>
</feature>
<keyword evidence="4" id="KW-0067">ATP-binding</keyword>
<dbReference type="GO" id="GO:0005524">
    <property type="term" value="F:ATP binding"/>
    <property type="evidence" value="ECO:0007669"/>
    <property type="project" value="UniProtKB-KW"/>
</dbReference>
<evidence type="ECO:0000259" key="5">
    <source>
        <dbReference type="PROSITE" id="PS50146"/>
    </source>
</evidence>
<dbReference type="GO" id="GO:0005886">
    <property type="term" value="C:plasma membrane"/>
    <property type="evidence" value="ECO:0007669"/>
    <property type="project" value="TreeGrafter"/>
</dbReference>
<dbReference type="InterPro" id="IPR017438">
    <property type="entry name" value="ATP-NAD_kinase_N"/>
</dbReference>
<dbReference type="InterPro" id="IPR045540">
    <property type="entry name" value="YegS/DAGK_C"/>
</dbReference>
<evidence type="ECO:0000256" key="4">
    <source>
        <dbReference type="ARBA" id="ARBA00022840"/>
    </source>
</evidence>
<protein>
    <submittedName>
        <fullName evidence="6">Diacylglycerol kinase</fullName>
    </submittedName>
</protein>
<dbReference type="Gene3D" id="2.60.200.40">
    <property type="match status" value="1"/>
</dbReference>
<evidence type="ECO:0000256" key="1">
    <source>
        <dbReference type="ARBA" id="ARBA00022679"/>
    </source>
</evidence>
<keyword evidence="1" id="KW-0808">Transferase</keyword>
<dbReference type="PANTHER" id="PTHR12358:SF106">
    <property type="entry name" value="LIPID KINASE YEGS"/>
    <property type="match status" value="1"/>
</dbReference>
<sequence length="293" mass="32721">MKVLFIINPKSGTNARGTLEQLIAEQAALDDFTYVIHKMRSRDEEWAILQDIDACSPDIIACAGGDGTVNLLARLLNGKSIPLAIIPTGSANGMARELRIENINTALKTLIHGRKKKIDLLSINGKICVHLADVGLNARIVKRFEHGTSRGLFTYARHLFSEVFLLRKYTFYITHDLQEVTFRAVSLTFANASKYGTGAVINPTGKLDDGKFELVIVKPFPQRKLLSIVWKMFNGTLDTSEYVRVISCEKALIYSNRRTVLQVDGEVIGKTKHIRIEMIHQALTVIMPEQLKG</sequence>
<dbReference type="GO" id="GO:0016301">
    <property type="term" value="F:kinase activity"/>
    <property type="evidence" value="ECO:0007669"/>
    <property type="project" value="UniProtKB-KW"/>
</dbReference>
<organism evidence="6 7">
    <name type="scientific">Hufsiella ginkgonis</name>
    <dbReference type="NCBI Taxonomy" id="2695274"/>
    <lineage>
        <taxon>Bacteria</taxon>
        <taxon>Pseudomonadati</taxon>
        <taxon>Bacteroidota</taxon>
        <taxon>Sphingobacteriia</taxon>
        <taxon>Sphingobacteriales</taxon>
        <taxon>Sphingobacteriaceae</taxon>
        <taxon>Hufsiella</taxon>
    </lineage>
</organism>
<keyword evidence="2" id="KW-0547">Nucleotide-binding</keyword>
<dbReference type="SMART" id="SM00046">
    <property type="entry name" value="DAGKc"/>
    <property type="match status" value="1"/>
</dbReference>
<dbReference type="PROSITE" id="PS50146">
    <property type="entry name" value="DAGK"/>
    <property type="match status" value="1"/>
</dbReference>
<evidence type="ECO:0000256" key="2">
    <source>
        <dbReference type="ARBA" id="ARBA00022741"/>
    </source>
</evidence>
<keyword evidence="3 6" id="KW-0418">Kinase</keyword>